<dbReference type="SUPFAM" id="SSF55073">
    <property type="entry name" value="Nucleotide cyclase"/>
    <property type="match status" value="1"/>
</dbReference>
<evidence type="ECO:0000313" key="3">
    <source>
        <dbReference type="EMBL" id="SDE73972.1"/>
    </source>
</evidence>
<keyword evidence="2" id="KW-0472">Membrane</keyword>
<dbReference type="OrthoDB" id="9990819at2"/>
<accession>A0A1G7FDK1</accession>
<evidence type="ECO:0000256" key="1">
    <source>
        <dbReference type="SAM" id="MobiDB-lite"/>
    </source>
</evidence>
<dbReference type="InterPro" id="IPR043128">
    <property type="entry name" value="Rev_trsase/Diguanyl_cyclase"/>
</dbReference>
<keyword evidence="4" id="KW-1185">Reference proteome</keyword>
<dbReference type="InterPro" id="IPR029787">
    <property type="entry name" value="Nucleotide_cyclase"/>
</dbReference>
<gene>
    <name evidence="3" type="ORF">SAMN05421720_11122</name>
</gene>
<sequence length="381" mass="38405">MTKQSAVLQVVAQGVILVASALSLLGLLDLLGLAVTFHAGVFPGGGLLDGWGLTPSAFSWSVSGLGTLAVLTGIAALSVYGAARLGMERAGGLGALLGLMGALTVWAPLALVIVGAQALVLALDRAPERAAALAQAARILGLAAATLMTATSPPALAVTLLAVGLAPSALVALSRPRAPARARAADPDPEPAREPQPLPQALDPTPAVAPTRLEGRGAPADTPAEADTDVDTGASPFGADPVAALVHLCPAERLLQSARSMLADGRPAVLAVVRMDGLAGIAEHLGAEGGERLFAVATERLAAALPDDASLSWFGDETFVALLPASRAEDLADPGVRLAAPFAEVLMVDGRPISMEDAIHADAVALDEETLTSVTAWLRPG</sequence>
<keyword evidence="2" id="KW-0812">Transmembrane</keyword>
<keyword evidence="2" id="KW-1133">Transmembrane helix</keyword>
<feature type="region of interest" description="Disordered" evidence="1">
    <location>
        <begin position="177"/>
        <end position="235"/>
    </location>
</feature>
<organism evidence="3 4">
    <name type="scientific">Rhodospira trueperi</name>
    <dbReference type="NCBI Taxonomy" id="69960"/>
    <lineage>
        <taxon>Bacteria</taxon>
        <taxon>Pseudomonadati</taxon>
        <taxon>Pseudomonadota</taxon>
        <taxon>Alphaproteobacteria</taxon>
        <taxon>Rhodospirillales</taxon>
        <taxon>Rhodospirillaceae</taxon>
        <taxon>Rhodospira</taxon>
    </lineage>
</organism>
<dbReference type="EMBL" id="FNAP01000011">
    <property type="protein sequence ID" value="SDE73972.1"/>
    <property type="molecule type" value="Genomic_DNA"/>
</dbReference>
<evidence type="ECO:0000313" key="4">
    <source>
        <dbReference type="Proteomes" id="UP000199412"/>
    </source>
</evidence>
<feature type="compositionally biased region" description="Basic and acidic residues" evidence="1">
    <location>
        <begin position="183"/>
        <end position="193"/>
    </location>
</feature>
<feature type="transmembrane region" description="Helical" evidence="2">
    <location>
        <begin position="31"/>
        <end position="48"/>
    </location>
</feature>
<feature type="transmembrane region" description="Helical" evidence="2">
    <location>
        <begin position="155"/>
        <end position="173"/>
    </location>
</feature>
<feature type="transmembrane region" description="Helical" evidence="2">
    <location>
        <begin position="60"/>
        <end position="83"/>
    </location>
</feature>
<reference evidence="3 4" key="1">
    <citation type="submission" date="2016-10" db="EMBL/GenBank/DDBJ databases">
        <authorList>
            <person name="de Groot N.N."/>
        </authorList>
    </citation>
    <scope>NUCLEOTIDE SEQUENCE [LARGE SCALE GENOMIC DNA]</scope>
    <source>
        <strain evidence="3 4">ATCC 700224</strain>
    </source>
</reference>
<evidence type="ECO:0000256" key="2">
    <source>
        <dbReference type="SAM" id="Phobius"/>
    </source>
</evidence>
<dbReference type="AlphaFoldDB" id="A0A1G7FDK1"/>
<name>A0A1G7FDK1_9PROT</name>
<dbReference type="STRING" id="69960.SAMN05421720_11122"/>
<dbReference type="RefSeq" id="WP_092787301.1">
    <property type="nucleotide sequence ID" value="NZ_FNAP01000011.1"/>
</dbReference>
<dbReference type="Proteomes" id="UP000199412">
    <property type="component" value="Unassembled WGS sequence"/>
</dbReference>
<dbReference type="Gene3D" id="3.30.70.270">
    <property type="match status" value="1"/>
</dbReference>
<protein>
    <submittedName>
        <fullName evidence="3">Diguanylate cyclase, GGDEF domain</fullName>
    </submittedName>
</protein>
<proteinExistence type="predicted"/>
<feature type="transmembrane region" description="Helical" evidence="2">
    <location>
        <begin position="95"/>
        <end position="123"/>
    </location>
</feature>